<dbReference type="Gene3D" id="1.25.40.20">
    <property type="entry name" value="Ankyrin repeat-containing domain"/>
    <property type="match status" value="1"/>
</dbReference>
<keyword evidence="2" id="KW-1185">Reference proteome</keyword>
<sequence>MWDGEIKAAEADNEYGLTRLRLADAAKTGDWPVVLDLLGGDRYLVNSSRPGGKSLYAPLHQAAYNGASADVVNHLIRLGAFRTLRNARGERALDVAQRRGHRHLQAVLAPVLHHQVPGAELVKMQAHFHAVIRGRIDEPLADHGLRLPQLAALLELERPHMWFPVPGMCGGFSYWLESGGAAARLVAESWSRVSGGSGQRHEITPQGSELVDEGFV</sequence>
<proteinExistence type="predicted"/>
<dbReference type="EMBL" id="CP063361">
    <property type="protein sequence ID" value="UOD33418.1"/>
    <property type="molecule type" value="Genomic_DNA"/>
</dbReference>
<evidence type="ECO:0000313" key="1">
    <source>
        <dbReference type="EMBL" id="UOD33418.1"/>
    </source>
</evidence>
<gene>
    <name evidence="1" type="ORF">INH39_16455</name>
</gene>
<dbReference type="SUPFAM" id="SSF48403">
    <property type="entry name" value="Ankyrin repeat"/>
    <property type="match status" value="1"/>
</dbReference>
<dbReference type="InterPro" id="IPR036770">
    <property type="entry name" value="Ankyrin_rpt-contain_sf"/>
</dbReference>
<reference evidence="1 2" key="1">
    <citation type="submission" date="2020-10" db="EMBL/GenBank/DDBJ databases">
        <title>Genome analysis of Massilia species.</title>
        <authorList>
            <person name="Jung D.-H."/>
        </authorList>
    </citation>
    <scope>NUCLEOTIDE SEQUENCE [LARGE SCALE GENOMIC DNA]</scope>
    <source>
        <strain evidence="2">sipir</strain>
    </source>
</reference>
<accession>A0ABY4AFD8</accession>
<name>A0ABY4AFD8_9BURK</name>
<organism evidence="1 2">
    <name type="scientific">Massilia violaceinigra</name>
    <dbReference type="NCBI Taxonomy" id="2045208"/>
    <lineage>
        <taxon>Bacteria</taxon>
        <taxon>Pseudomonadati</taxon>
        <taxon>Pseudomonadota</taxon>
        <taxon>Betaproteobacteria</taxon>
        <taxon>Burkholderiales</taxon>
        <taxon>Oxalobacteraceae</taxon>
        <taxon>Telluria group</taxon>
        <taxon>Massilia</taxon>
    </lineage>
</organism>
<evidence type="ECO:0000313" key="2">
    <source>
        <dbReference type="Proteomes" id="UP000831532"/>
    </source>
</evidence>
<dbReference type="Proteomes" id="UP000831532">
    <property type="component" value="Chromosome"/>
</dbReference>
<protein>
    <submittedName>
        <fullName evidence="1">Ankyrin repeat domain-containing protein</fullName>
    </submittedName>
</protein>